<proteinExistence type="predicted"/>
<keyword evidence="3" id="KW-1185">Reference proteome</keyword>
<keyword evidence="1" id="KW-0175">Coiled coil</keyword>
<evidence type="ECO:0000256" key="1">
    <source>
        <dbReference type="SAM" id="Coils"/>
    </source>
</evidence>
<evidence type="ECO:0000313" key="3">
    <source>
        <dbReference type="Proteomes" id="UP000008080"/>
    </source>
</evidence>
<gene>
    <name evidence="2" type="ordered locus">Bd3730</name>
</gene>
<dbReference type="KEGG" id="bba:Bd3730"/>
<organism evidence="2 3">
    <name type="scientific">Bdellovibrio bacteriovorus (strain ATCC 15356 / DSM 50701 / NCIMB 9529 / HD100)</name>
    <dbReference type="NCBI Taxonomy" id="264462"/>
    <lineage>
        <taxon>Bacteria</taxon>
        <taxon>Pseudomonadati</taxon>
        <taxon>Bdellovibrionota</taxon>
        <taxon>Bdellovibrionia</taxon>
        <taxon>Bdellovibrionales</taxon>
        <taxon>Pseudobdellovibrionaceae</taxon>
        <taxon>Bdellovibrio</taxon>
    </lineage>
</organism>
<dbReference type="HOGENOM" id="CLU_1802311_0_0_7"/>
<protein>
    <submittedName>
        <fullName evidence="2">Uncharacterized protein</fullName>
    </submittedName>
</protein>
<evidence type="ECO:0000313" key="2">
    <source>
        <dbReference type="EMBL" id="CAE81094.1"/>
    </source>
</evidence>
<reference evidence="2 3" key="1">
    <citation type="journal article" date="2004" name="Science">
        <title>A predator unmasked: life cycle of Bdellovibrio bacteriovorus from a genomic perspective.</title>
        <authorList>
            <person name="Rendulic S."/>
            <person name="Jagtap P."/>
            <person name="Rosinus A."/>
            <person name="Eppinger M."/>
            <person name="Baar C."/>
            <person name="Lanz C."/>
            <person name="Keller H."/>
            <person name="Lambert C."/>
            <person name="Evans K.J."/>
            <person name="Goesmann A."/>
            <person name="Meyer F."/>
            <person name="Sockett R.E."/>
            <person name="Schuster S.C."/>
        </authorList>
    </citation>
    <scope>NUCLEOTIDE SEQUENCE [LARGE SCALE GENOMIC DNA]</scope>
    <source>
        <strain evidence="3">ATCC 15356 / DSM 50701 / NCIMB 9529 / HD100</strain>
    </source>
</reference>
<feature type="coiled-coil region" evidence="1">
    <location>
        <begin position="88"/>
        <end position="115"/>
    </location>
</feature>
<dbReference type="EMBL" id="BX842656">
    <property type="protein sequence ID" value="CAE81094.1"/>
    <property type="molecule type" value="Genomic_DNA"/>
</dbReference>
<dbReference type="AlphaFoldDB" id="Q6MH33"/>
<dbReference type="Proteomes" id="UP000008080">
    <property type="component" value="Chromosome"/>
</dbReference>
<sequence>MGRCLLFLNPCARIIQLTEVKPMMKLILSLSLISSFAFAQSVGVKDIPADGDTTIEIKKGSKTQNEYEVIQSEDEVEGDAAPLLKEARVNWKKACADWKAEIKDLNKENRVLTLSCGKMECSTVAMESTCRSKTNAKIKVKVK</sequence>
<name>Q6MH33_BDEBA</name>
<accession>Q6MH33</accession>